<organism evidence="1 2">
    <name type="scientific">Parascedosporium putredinis</name>
    <dbReference type="NCBI Taxonomy" id="1442378"/>
    <lineage>
        <taxon>Eukaryota</taxon>
        <taxon>Fungi</taxon>
        <taxon>Dikarya</taxon>
        <taxon>Ascomycota</taxon>
        <taxon>Pezizomycotina</taxon>
        <taxon>Sordariomycetes</taxon>
        <taxon>Hypocreomycetidae</taxon>
        <taxon>Microascales</taxon>
        <taxon>Microascaceae</taxon>
        <taxon>Parascedosporium</taxon>
    </lineage>
</organism>
<evidence type="ECO:0000313" key="2">
    <source>
        <dbReference type="Proteomes" id="UP000838763"/>
    </source>
</evidence>
<dbReference type="EMBL" id="CALLCH030000007">
    <property type="protein sequence ID" value="CAI4213297.1"/>
    <property type="molecule type" value="Genomic_DNA"/>
</dbReference>
<proteinExistence type="predicted"/>
<keyword evidence="2" id="KW-1185">Reference proteome</keyword>
<comment type="caution">
    <text evidence="1">The sequence shown here is derived from an EMBL/GenBank/DDBJ whole genome shotgun (WGS) entry which is preliminary data.</text>
</comment>
<dbReference type="Proteomes" id="UP000838763">
    <property type="component" value="Unassembled WGS sequence"/>
</dbReference>
<reference evidence="1" key="1">
    <citation type="submission" date="2022-11" db="EMBL/GenBank/DDBJ databases">
        <authorList>
            <person name="Scott C."/>
            <person name="Bruce N."/>
        </authorList>
    </citation>
    <scope>NUCLEOTIDE SEQUENCE</scope>
</reference>
<gene>
    <name evidence="1" type="ORF">PPNO1_LOCUS3045</name>
</gene>
<sequence length="161" mass="18541">MTSCAASRMDKAVPYQVSRTTIFHGQNLRYCRHVFLTGGAIMLKLGIAPIARPTVAPASYGIMVSAPMDPVRDNNKPWYVDVLSQEHRCNIMEWFMSYRLTLISFGNDFQGQDIVRGRKIRVQQSQNFPYLDSNRTIHKDLHKWIQFPDEPVHYDALGRNP</sequence>
<protein>
    <submittedName>
        <fullName evidence="1">Uncharacterized protein</fullName>
    </submittedName>
</protein>
<name>A0A9P1M7N0_9PEZI</name>
<accession>A0A9P1M7N0</accession>
<evidence type="ECO:0000313" key="1">
    <source>
        <dbReference type="EMBL" id="CAI4213297.1"/>
    </source>
</evidence>
<dbReference type="AlphaFoldDB" id="A0A9P1M7N0"/>